<feature type="domain" description="Pyruvate phosphate dikinase AMP/ATP-binding" evidence="2">
    <location>
        <begin position="2"/>
        <end position="66"/>
    </location>
</feature>
<dbReference type="EMBL" id="CP032514">
    <property type="protein sequence ID" value="AYD90347.1"/>
    <property type="molecule type" value="Genomic_DNA"/>
</dbReference>
<dbReference type="InterPro" id="IPR002192">
    <property type="entry name" value="PPDK_AMP/ATP-bd"/>
</dbReference>
<reference evidence="3 4" key="1">
    <citation type="submission" date="2018-09" db="EMBL/GenBank/DDBJ databases">
        <authorList>
            <person name="Li J."/>
        </authorList>
    </citation>
    <scope>NUCLEOTIDE SEQUENCE [LARGE SCALE GENOMIC DNA]</scope>
    <source>
        <strain evidence="3 4">2129</strain>
    </source>
</reference>
<dbReference type="SUPFAM" id="SSF56059">
    <property type="entry name" value="Glutathione synthetase ATP-binding domain-like"/>
    <property type="match status" value="1"/>
</dbReference>
<dbReference type="Proteomes" id="UP000273001">
    <property type="component" value="Chromosome"/>
</dbReference>
<evidence type="ECO:0000313" key="3">
    <source>
        <dbReference type="EMBL" id="AYD90347.1"/>
    </source>
</evidence>
<dbReference type="Gene3D" id="3.30.470.20">
    <property type="entry name" value="ATP-grasp fold, B domain"/>
    <property type="match status" value="1"/>
</dbReference>
<sequence length="106" mass="12077">MVSRRLGDKRTRTDLAPTGGARTRDTSTRERQRFSLTGAQVRQVAALARRVETYEGHPVDIEWAVARGVCGCCRLGPSRLPPLRRSWRRQRRPGCWSGARLRDHLP</sequence>
<dbReference type="Pfam" id="PF01326">
    <property type="entry name" value="PPDK_N"/>
    <property type="match status" value="1"/>
</dbReference>
<keyword evidence="4" id="KW-1185">Reference proteome</keyword>
<protein>
    <recommendedName>
        <fullName evidence="2">Pyruvate phosphate dikinase AMP/ATP-binding domain-containing protein</fullName>
    </recommendedName>
</protein>
<proteinExistence type="predicted"/>
<accession>A0ABN5PSY7</accession>
<feature type="region of interest" description="Disordered" evidence="1">
    <location>
        <begin position="1"/>
        <end position="33"/>
    </location>
</feature>
<feature type="compositionally biased region" description="Basic and acidic residues" evidence="1">
    <location>
        <begin position="1"/>
        <end position="13"/>
    </location>
</feature>
<evidence type="ECO:0000313" key="4">
    <source>
        <dbReference type="Proteomes" id="UP000273001"/>
    </source>
</evidence>
<name>A0ABN5PSY7_9ACTO</name>
<organism evidence="3 4">
    <name type="scientific">Actinomyces lilanjuaniae</name>
    <dbReference type="NCBI Taxonomy" id="2321394"/>
    <lineage>
        <taxon>Bacteria</taxon>
        <taxon>Bacillati</taxon>
        <taxon>Actinomycetota</taxon>
        <taxon>Actinomycetes</taxon>
        <taxon>Actinomycetales</taxon>
        <taxon>Actinomycetaceae</taxon>
        <taxon>Actinomyces</taxon>
    </lineage>
</organism>
<feature type="compositionally biased region" description="Basic and acidic residues" evidence="1">
    <location>
        <begin position="22"/>
        <end position="33"/>
    </location>
</feature>
<evidence type="ECO:0000256" key="1">
    <source>
        <dbReference type="SAM" id="MobiDB-lite"/>
    </source>
</evidence>
<evidence type="ECO:0000259" key="2">
    <source>
        <dbReference type="Pfam" id="PF01326"/>
    </source>
</evidence>
<gene>
    <name evidence="3" type="ORF">D5R93_10660</name>
</gene>